<feature type="region of interest" description="Disordered" evidence="1">
    <location>
        <begin position="1"/>
        <end position="52"/>
    </location>
</feature>
<gene>
    <name evidence="2" type="primary">LOC127782080</name>
</gene>
<evidence type="ECO:0000256" key="1">
    <source>
        <dbReference type="SAM" id="MobiDB-lite"/>
    </source>
</evidence>
<dbReference type="EnsemblPlants" id="ORGLA08G0090500.1">
    <property type="protein sequence ID" value="ORGLA08G0090500.1"/>
    <property type="gene ID" value="ORGLA08G0090500"/>
</dbReference>
<name>I1QHK4_ORYGL</name>
<reference evidence="2" key="1">
    <citation type="submission" date="2015-06" db="UniProtKB">
        <authorList>
            <consortium name="EnsemblPlants"/>
        </authorList>
    </citation>
    <scope>IDENTIFICATION</scope>
</reference>
<dbReference type="Gramene" id="ORGLA08G0090500.1">
    <property type="protein sequence ID" value="ORGLA08G0090500.1"/>
    <property type="gene ID" value="ORGLA08G0090500"/>
</dbReference>
<dbReference type="GeneID" id="127782080"/>
<keyword evidence="3" id="KW-1185">Reference proteome</keyword>
<dbReference type="RefSeq" id="XP_052165106.1">
    <property type="nucleotide sequence ID" value="XM_052309146.1"/>
</dbReference>
<proteinExistence type="predicted"/>
<feature type="compositionally biased region" description="Gly residues" evidence="1">
    <location>
        <begin position="19"/>
        <end position="32"/>
    </location>
</feature>
<evidence type="ECO:0000313" key="2">
    <source>
        <dbReference type="EnsemblPlants" id="ORGLA08G0090500.1"/>
    </source>
</evidence>
<feature type="compositionally biased region" description="Basic residues" evidence="1">
    <location>
        <begin position="76"/>
        <end position="98"/>
    </location>
</feature>
<dbReference type="Proteomes" id="UP000007306">
    <property type="component" value="Chromosome 8"/>
</dbReference>
<reference evidence="2 3" key="2">
    <citation type="submission" date="2018-04" db="EMBL/GenBank/DDBJ databases">
        <title>OglaRS2 (Oryza glaberrima Reference Sequence Version 2).</title>
        <authorList>
            <person name="Zhang J."/>
            <person name="Kudrna D."/>
            <person name="Lee S."/>
            <person name="Talag J."/>
            <person name="Rajasekar S."/>
            <person name="Wing R.A."/>
        </authorList>
    </citation>
    <scope>NUCLEOTIDE SEQUENCE [LARGE SCALE GENOMIC DNA]</scope>
    <source>
        <strain evidence="2 3">cv. IRGC 96717</strain>
    </source>
</reference>
<dbReference type="HOGENOM" id="CLU_1436612_0_0_1"/>
<dbReference type="AlphaFoldDB" id="I1QHK4"/>
<protein>
    <submittedName>
        <fullName evidence="2">Uncharacterized protein</fullName>
    </submittedName>
</protein>
<evidence type="ECO:0000313" key="3">
    <source>
        <dbReference type="Proteomes" id="UP000007306"/>
    </source>
</evidence>
<sequence length="190" mass="21345">MLRRRREMDASSSAEVTGRCGGGGGGDDGGGGGDEEIRCRRRRRRRRGDAASVSAEETRRCGVVVGSGGDVEMRRWRRQRRRGDAARRRRRWMPRRRGAPAPRPSVRGFVPRDTVKAQATTRCRRFPNCPLFFFFTSSGTRCCVSAFRSLLQCCFVAVGFLLLVDLGRKCDCLSGRCDAQGVSDRWMRCC</sequence>
<dbReference type="KEGG" id="ogl:127782080"/>
<feature type="region of interest" description="Disordered" evidence="1">
    <location>
        <begin position="76"/>
        <end position="105"/>
    </location>
</feature>
<accession>I1QHK4</accession>
<dbReference type="OMA" id="NCPLFFF"/>
<organism evidence="2 3">
    <name type="scientific">Oryza glaberrima</name>
    <name type="common">African rice</name>
    <dbReference type="NCBI Taxonomy" id="4538"/>
    <lineage>
        <taxon>Eukaryota</taxon>
        <taxon>Viridiplantae</taxon>
        <taxon>Streptophyta</taxon>
        <taxon>Embryophyta</taxon>
        <taxon>Tracheophyta</taxon>
        <taxon>Spermatophyta</taxon>
        <taxon>Magnoliopsida</taxon>
        <taxon>Liliopsida</taxon>
        <taxon>Poales</taxon>
        <taxon>Poaceae</taxon>
        <taxon>BOP clade</taxon>
        <taxon>Oryzoideae</taxon>
        <taxon>Oryzeae</taxon>
        <taxon>Oryzinae</taxon>
        <taxon>Oryza</taxon>
    </lineage>
</organism>